<reference evidence="1" key="1">
    <citation type="submission" date="2015-10" db="EMBL/GenBank/DDBJ databases">
        <authorList>
            <person name="Gilbert D.G."/>
        </authorList>
    </citation>
    <scope>NUCLEOTIDE SEQUENCE</scope>
</reference>
<dbReference type="EMBL" id="CZQD01000042">
    <property type="protein sequence ID" value="CUS57460.1"/>
    <property type="molecule type" value="Genomic_DNA"/>
</dbReference>
<gene>
    <name evidence="1" type="ORF">MGWOODY_Hyp569</name>
</gene>
<protein>
    <submittedName>
        <fullName evidence="1">Uncharacterized protein</fullName>
    </submittedName>
</protein>
<organism evidence="1">
    <name type="scientific">hydrothermal vent metagenome</name>
    <dbReference type="NCBI Taxonomy" id="652676"/>
    <lineage>
        <taxon>unclassified sequences</taxon>
        <taxon>metagenomes</taxon>
        <taxon>ecological metagenomes</taxon>
    </lineage>
</organism>
<sequence length="37" mass="4395">MKRDGWRRLPERAKTDPVLQDLFSHEPCERKPNGAFI</sequence>
<proteinExistence type="predicted"/>
<dbReference type="AlphaFoldDB" id="A0A160U062"/>
<name>A0A160U062_9ZZZZ</name>
<evidence type="ECO:0000313" key="1">
    <source>
        <dbReference type="EMBL" id="CUS57460.1"/>
    </source>
</evidence>
<accession>A0A160U062</accession>